<evidence type="ECO:0000256" key="2">
    <source>
        <dbReference type="ARBA" id="ARBA00022692"/>
    </source>
</evidence>
<proteinExistence type="predicted"/>
<dbReference type="PANTHER" id="PTHR43310">
    <property type="entry name" value="SULFATE TRANSPORTER YBAR-RELATED"/>
    <property type="match status" value="1"/>
</dbReference>
<evidence type="ECO:0000259" key="6">
    <source>
        <dbReference type="Pfam" id="PF00916"/>
    </source>
</evidence>
<feature type="transmembrane region" description="Helical" evidence="5">
    <location>
        <begin position="344"/>
        <end position="364"/>
    </location>
</feature>
<feature type="transmembrane region" description="Helical" evidence="5">
    <location>
        <begin position="169"/>
        <end position="189"/>
    </location>
</feature>
<evidence type="ECO:0000313" key="7">
    <source>
        <dbReference type="EMBL" id="CAJ1377134.1"/>
    </source>
</evidence>
<organism evidence="7 8">
    <name type="scientific">Effrenium voratum</name>
    <dbReference type="NCBI Taxonomy" id="2562239"/>
    <lineage>
        <taxon>Eukaryota</taxon>
        <taxon>Sar</taxon>
        <taxon>Alveolata</taxon>
        <taxon>Dinophyceae</taxon>
        <taxon>Suessiales</taxon>
        <taxon>Symbiodiniaceae</taxon>
        <taxon>Effrenium</taxon>
    </lineage>
</organism>
<feature type="transmembrane region" description="Helical" evidence="5">
    <location>
        <begin position="114"/>
        <end position="132"/>
    </location>
</feature>
<dbReference type="Proteomes" id="UP001178507">
    <property type="component" value="Unassembled WGS sequence"/>
</dbReference>
<accession>A0AA36HXG5</accession>
<feature type="domain" description="SLC26A/SulP transporter" evidence="6">
    <location>
        <begin position="120"/>
        <end position="476"/>
    </location>
</feature>
<feature type="transmembrane region" description="Helical" evidence="5">
    <location>
        <begin position="139"/>
        <end position="157"/>
    </location>
</feature>
<keyword evidence="2 5" id="KW-0812">Transmembrane</keyword>
<comment type="caution">
    <text evidence="7">The sequence shown here is derived from an EMBL/GenBank/DDBJ whole genome shotgun (WGS) entry which is preliminary data.</text>
</comment>
<sequence length="531" mass="57864">MARRDAWDVSILVSPDLRARRRMEFKTAKSMSFPLLPESRAAVPSGKSQVRAFSVDTLPVQACRREAPQRLQGRARLVRNVFAALVACFMGATDGLSLGGLIFPSSPEHPNHEYQALGMSIGLLTTLVANTGGLLGSEFSFGVAGASIPTVIIFAEHFKRMGPGKCSTIYFMAAVSSMLVGVCIWLVGWLKLARLVKACPFVIYGGFMAGTGAVLLQYALNLMTPGFTSLTDPASYGCLADTQLLQLWVPGAVAGVGMFALRATNVKVPRIPQDLLIPAVLLAEALSFCGWMLVTGRGLEEARAQGLLFNVTLPEHPVFYRVWTKHFDPSGPKVDWQEFAAPSFWLTVVNAACISVLTAVMNIFGTMAATRFRVDIDREMMLHGIYNVGSGALSGLTANMVMSFSITCRTLGADGQQFQVLLFVFSGLVFLFGDYVVAVIPKLLPGSVLIWLSAELMAFWVWNALRFLRPYEYCLVWIMIGLYVVMGTAPMMLFGFIAVAGIVQAQLATLPVIRTRQTLAGKLRSSRRTSR</sequence>
<feature type="transmembrane region" description="Helical" evidence="5">
    <location>
        <begin position="201"/>
        <end position="220"/>
    </location>
</feature>
<dbReference type="AlphaFoldDB" id="A0AA36HXG5"/>
<feature type="transmembrane region" description="Helical" evidence="5">
    <location>
        <begin position="245"/>
        <end position="263"/>
    </location>
</feature>
<keyword evidence="8" id="KW-1185">Reference proteome</keyword>
<evidence type="ECO:0000313" key="8">
    <source>
        <dbReference type="Proteomes" id="UP001178507"/>
    </source>
</evidence>
<evidence type="ECO:0000256" key="4">
    <source>
        <dbReference type="ARBA" id="ARBA00023136"/>
    </source>
</evidence>
<keyword evidence="4 5" id="KW-0472">Membrane</keyword>
<name>A0AA36HXG5_9DINO</name>
<evidence type="ECO:0000256" key="1">
    <source>
        <dbReference type="ARBA" id="ARBA00004141"/>
    </source>
</evidence>
<feature type="transmembrane region" description="Helical" evidence="5">
    <location>
        <begin position="275"/>
        <end position="294"/>
    </location>
</feature>
<comment type="subcellular location">
    <subcellularLocation>
        <location evidence="1">Membrane</location>
        <topology evidence="1">Multi-pass membrane protein</topology>
    </subcellularLocation>
</comment>
<dbReference type="PANTHER" id="PTHR43310:SF4">
    <property type="entry name" value="AFR304WP"/>
    <property type="match status" value="1"/>
</dbReference>
<dbReference type="InterPro" id="IPR052706">
    <property type="entry name" value="Membrane-Transporter-like"/>
</dbReference>
<keyword evidence="3 5" id="KW-1133">Transmembrane helix</keyword>
<reference evidence="7" key="1">
    <citation type="submission" date="2023-08" db="EMBL/GenBank/DDBJ databases">
        <authorList>
            <person name="Chen Y."/>
            <person name="Shah S."/>
            <person name="Dougan E. K."/>
            <person name="Thang M."/>
            <person name="Chan C."/>
        </authorList>
    </citation>
    <scope>NUCLEOTIDE SEQUENCE</scope>
</reference>
<evidence type="ECO:0000256" key="3">
    <source>
        <dbReference type="ARBA" id="ARBA00022989"/>
    </source>
</evidence>
<dbReference type="EMBL" id="CAUJNA010000446">
    <property type="protein sequence ID" value="CAJ1377134.1"/>
    <property type="molecule type" value="Genomic_DNA"/>
</dbReference>
<protein>
    <recommendedName>
        <fullName evidence="6">SLC26A/SulP transporter domain-containing protein</fullName>
    </recommendedName>
</protein>
<feature type="transmembrane region" description="Helical" evidence="5">
    <location>
        <begin position="80"/>
        <end position="102"/>
    </location>
</feature>
<evidence type="ECO:0000256" key="5">
    <source>
        <dbReference type="SAM" id="Phobius"/>
    </source>
</evidence>
<feature type="transmembrane region" description="Helical" evidence="5">
    <location>
        <begin position="444"/>
        <end position="463"/>
    </location>
</feature>
<dbReference type="InterPro" id="IPR011547">
    <property type="entry name" value="SLC26A/SulP_dom"/>
</dbReference>
<dbReference type="GO" id="GO:0016020">
    <property type="term" value="C:membrane"/>
    <property type="evidence" value="ECO:0007669"/>
    <property type="project" value="UniProtKB-SubCell"/>
</dbReference>
<feature type="transmembrane region" description="Helical" evidence="5">
    <location>
        <begin position="418"/>
        <end position="437"/>
    </location>
</feature>
<feature type="transmembrane region" description="Helical" evidence="5">
    <location>
        <begin position="385"/>
        <end position="406"/>
    </location>
</feature>
<gene>
    <name evidence="7" type="ORF">EVOR1521_LOCUS6023</name>
</gene>
<feature type="transmembrane region" description="Helical" evidence="5">
    <location>
        <begin position="475"/>
        <end position="503"/>
    </location>
</feature>
<dbReference type="Pfam" id="PF00916">
    <property type="entry name" value="Sulfate_transp"/>
    <property type="match status" value="1"/>
</dbReference>